<dbReference type="RefSeq" id="WP_131185793.1">
    <property type="nucleotide sequence ID" value="NZ_QJUO01000036.1"/>
</dbReference>
<proteinExistence type="predicted"/>
<dbReference type="Gene3D" id="3.30.9.10">
    <property type="entry name" value="D-Amino Acid Oxidase, subunit A, domain 2"/>
    <property type="match status" value="1"/>
</dbReference>
<accession>A0A4Q9R061</accession>
<feature type="domain" description="FAD dependent oxidoreductase" evidence="2">
    <location>
        <begin position="30"/>
        <end position="392"/>
    </location>
</feature>
<keyword evidence="4" id="KW-1185">Reference proteome</keyword>
<dbReference type="Proteomes" id="UP000292639">
    <property type="component" value="Unassembled WGS sequence"/>
</dbReference>
<protein>
    <submittedName>
        <fullName evidence="3">FAD-dependent oxidoreductase</fullName>
    </submittedName>
</protein>
<dbReference type="InterPro" id="IPR036188">
    <property type="entry name" value="FAD/NAD-bd_sf"/>
</dbReference>
<dbReference type="Pfam" id="PF01266">
    <property type="entry name" value="DAO"/>
    <property type="match status" value="1"/>
</dbReference>
<dbReference type="Gene3D" id="3.50.50.60">
    <property type="entry name" value="FAD/NAD(P)-binding domain"/>
    <property type="match status" value="1"/>
</dbReference>
<dbReference type="SUPFAM" id="SSF51905">
    <property type="entry name" value="FAD/NAD(P)-binding domain"/>
    <property type="match status" value="1"/>
</dbReference>
<dbReference type="PANTHER" id="PTHR13847">
    <property type="entry name" value="SARCOSINE DEHYDROGENASE-RELATED"/>
    <property type="match status" value="1"/>
</dbReference>
<keyword evidence="1" id="KW-0560">Oxidoreductase</keyword>
<dbReference type="PANTHER" id="PTHR13847:SF285">
    <property type="entry name" value="FAD DEPENDENT OXIDOREDUCTASE DOMAIN-CONTAINING PROTEIN"/>
    <property type="match status" value="1"/>
</dbReference>
<name>A0A4Q9R061_9GAMM</name>
<evidence type="ECO:0000259" key="2">
    <source>
        <dbReference type="Pfam" id="PF01266"/>
    </source>
</evidence>
<dbReference type="EMBL" id="QJUP01000030">
    <property type="protein sequence ID" value="TBU90338.1"/>
    <property type="molecule type" value="Genomic_DNA"/>
</dbReference>
<dbReference type="AlphaFoldDB" id="A0A4Q9R061"/>
<dbReference type="GO" id="GO:0016491">
    <property type="term" value="F:oxidoreductase activity"/>
    <property type="evidence" value="ECO:0007669"/>
    <property type="project" value="UniProtKB-KW"/>
</dbReference>
<evidence type="ECO:0000313" key="4">
    <source>
        <dbReference type="Proteomes" id="UP000292639"/>
    </source>
</evidence>
<organism evidence="3 4">
    <name type="scientific">Stutzerimonas kirkiae</name>
    <dbReference type="NCBI Taxonomy" id="2211392"/>
    <lineage>
        <taxon>Bacteria</taxon>
        <taxon>Pseudomonadati</taxon>
        <taxon>Pseudomonadota</taxon>
        <taxon>Gammaproteobacteria</taxon>
        <taxon>Pseudomonadales</taxon>
        <taxon>Pseudomonadaceae</taxon>
        <taxon>Stutzerimonas</taxon>
    </lineage>
</organism>
<evidence type="ECO:0000256" key="1">
    <source>
        <dbReference type="ARBA" id="ARBA00023002"/>
    </source>
</evidence>
<gene>
    <name evidence="3" type="ORF">DNJ96_16805</name>
</gene>
<comment type="caution">
    <text evidence="3">The sequence shown here is derived from an EMBL/GenBank/DDBJ whole genome shotgun (WGS) entry which is preliminary data.</text>
</comment>
<evidence type="ECO:0000313" key="3">
    <source>
        <dbReference type="EMBL" id="TBU90338.1"/>
    </source>
</evidence>
<sequence>MRSPAVSLWMDQVQHLNTVRPSVTQPLDLDVAIIGAGFTGLWTAWYLKQQAPRLRIAVFEARGVGHGASGRNGGWLLGRILGMEQMLHGLPMDEKRALLNVVQSIPDCVEQVLLQEDIDCGYRKGGVLTCAARYPEQLRWLHEELKALYAFGYSEEDYRQLTVDELSTRLHVANAYGGMFTPHCATIQPARLVLGLAASLERRGVAIYENSPVEHWSAGGMRVAGHPVTSRWVVPCVEGYAAECPPLGRYQLAVQSLQIATAPLSDAQWDEIGLHHGEAAHECSHQVTYFHRSRDNRLVFGARGSYRFGGRLREDFQLSDGELGLRRNLMLELFPQLAEVPVDYGWGGNLGMTRHFRPYMLCDERHGLACAGGYGGEGVAAAYLAGRTLADLILERDTLYARAPWVVRGRSLFQALRRWEPEPCRWLGYSAVSAVYSHEDAVLNNPHSAPWRRSLARALASGVSHLVSPDFKAG</sequence>
<dbReference type="InterPro" id="IPR006076">
    <property type="entry name" value="FAD-dep_OxRdtase"/>
</dbReference>
<dbReference type="GO" id="GO:0005737">
    <property type="term" value="C:cytoplasm"/>
    <property type="evidence" value="ECO:0007669"/>
    <property type="project" value="TreeGrafter"/>
</dbReference>
<reference evidence="3 4" key="1">
    <citation type="submission" date="2018-06" db="EMBL/GenBank/DDBJ databases">
        <title>Three novel Pseudomonas species isolated from symptomatic oak.</title>
        <authorList>
            <person name="Bueno-Gonzalez V."/>
            <person name="Brady C."/>
        </authorList>
    </citation>
    <scope>NUCLEOTIDE SEQUENCE [LARGE SCALE GENOMIC DNA]</scope>
    <source>
        <strain evidence="3 4">P17C</strain>
    </source>
</reference>